<evidence type="ECO:0000313" key="3">
    <source>
        <dbReference type="Proteomes" id="UP000011087"/>
    </source>
</evidence>
<dbReference type="PaxDb" id="55529-EKX42015"/>
<gene>
    <name evidence="1" type="ORF">GUITHDRAFT_164217</name>
</gene>
<reference evidence="2" key="3">
    <citation type="submission" date="2016-03" db="UniProtKB">
        <authorList>
            <consortium name="EnsemblProtists"/>
        </authorList>
    </citation>
    <scope>IDENTIFICATION</scope>
</reference>
<dbReference type="KEGG" id="gtt:GUITHDRAFT_164217"/>
<dbReference type="EMBL" id="JH993019">
    <property type="protein sequence ID" value="EKX42015.1"/>
    <property type="molecule type" value="Genomic_DNA"/>
</dbReference>
<proteinExistence type="predicted"/>
<organism evidence="1">
    <name type="scientific">Guillardia theta (strain CCMP2712)</name>
    <name type="common">Cryptophyte</name>
    <dbReference type="NCBI Taxonomy" id="905079"/>
    <lineage>
        <taxon>Eukaryota</taxon>
        <taxon>Cryptophyceae</taxon>
        <taxon>Pyrenomonadales</taxon>
        <taxon>Geminigeraceae</taxon>
        <taxon>Guillardia</taxon>
    </lineage>
</organism>
<sequence length="338" mass="38445">MVMVAQEQARMEFRRERSVSLDPMALNKLFAFRASLPDTSTLLEDSKQREAARKPILRGKERALFQNAQSRLESAGWDTKMLEGLGLVDKETIKNLARSFEKDEARPRKTWSLGPVTPVKPCIVDDTMIREETIKDDLSLRFNEHGMRDMEENIAREYMDTNISDVFHKEDHDVDAFKDQKKSRWSMIQSLAGKLGSFSRKSAGDSSSSRTDDVKQILKPNRTAKNRILATIKGLQTNQSVMKGLLKMSVDSPSHKAQDVLCEISEKRVHISGGVDFSRLLLEKPLNQMKLELNKDPKTFIINIDKTNDSAPTSGSSKHLVKQQKYFFVANNSLRIRS</sequence>
<dbReference type="GeneID" id="17298733"/>
<dbReference type="RefSeq" id="XP_005828995.1">
    <property type="nucleotide sequence ID" value="XM_005828938.1"/>
</dbReference>
<evidence type="ECO:0000313" key="1">
    <source>
        <dbReference type="EMBL" id="EKX42015.1"/>
    </source>
</evidence>
<keyword evidence="3" id="KW-1185">Reference proteome</keyword>
<reference evidence="1 3" key="1">
    <citation type="journal article" date="2012" name="Nature">
        <title>Algal genomes reveal evolutionary mosaicism and the fate of nucleomorphs.</title>
        <authorList>
            <consortium name="DOE Joint Genome Institute"/>
            <person name="Curtis B.A."/>
            <person name="Tanifuji G."/>
            <person name="Burki F."/>
            <person name="Gruber A."/>
            <person name="Irimia M."/>
            <person name="Maruyama S."/>
            <person name="Arias M.C."/>
            <person name="Ball S.G."/>
            <person name="Gile G.H."/>
            <person name="Hirakawa Y."/>
            <person name="Hopkins J.F."/>
            <person name="Kuo A."/>
            <person name="Rensing S.A."/>
            <person name="Schmutz J."/>
            <person name="Symeonidi A."/>
            <person name="Elias M."/>
            <person name="Eveleigh R.J."/>
            <person name="Herman E.K."/>
            <person name="Klute M.J."/>
            <person name="Nakayama T."/>
            <person name="Obornik M."/>
            <person name="Reyes-Prieto A."/>
            <person name="Armbrust E.V."/>
            <person name="Aves S.J."/>
            <person name="Beiko R.G."/>
            <person name="Coutinho P."/>
            <person name="Dacks J.B."/>
            <person name="Durnford D.G."/>
            <person name="Fast N.M."/>
            <person name="Green B.R."/>
            <person name="Grisdale C.J."/>
            <person name="Hempel F."/>
            <person name="Henrissat B."/>
            <person name="Hoppner M.P."/>
            <person name="Ishida K."/>
            <person name="Kim E."/>
            <person name="Koreny L."/>
            <person name="Kroth P.G."/>
            <person name="Liu Y."/>
            <person name="Malik S.B."/>
            <person name="Maier U.G."/>
            <person name="McRose D."/>
            <person name="Mock T."/>
            <person name="Neilson J.A."/>
            <person name="Onodera N.T."/>
            <person name="Poole A.M."/>
            <person name="Pritham E.J."/>
            <person name="Richards T.A."/>
            <person name="Rocap G."/>
            <person name="Roy S.W."/>
            <person name="Sarai C."/>
            <person name="Schaack S."/>
            <person name="Shirato S."/>
            <person name="Slamovits C.H."/>
            <person name="Spencer D.F."/>
            <person name="Suzuki S."/>
            <person name="Worden A.Z."/>
            <person name="Zauner S."/>
            <person name="Barry K."/>
            <person name="Bell C."/>
            <person name="Bharti A.K."/>
            <person name="Crow J.A."/>
            <person name="Grimwood J."/>
            <person name="Kramer R."/>
            <person name="Lindquist E."/>
            <person name="Lucas S."/>
            <person name="Salamov A."/>
            <person name="McFadden G.I."/>
            <person name="Lane C.E."/>
            <person name="Keeling P.J."/>
            <person name="Gray M.W."/>
            <person name="Grigoriev I.V."/>
            <person name="Archibald J.M."/>
        </authorList>
    </citation>
    <scope>NUCLEOTIDE SEQUENCE</scope>
    <source>
        <strain evidence="1 3">CCMP2712</strain>
    </source>
</reference>
<dbReference type="AlphaFoldDB" id="L1J1Q2"/>
<protein>
    <submittedName>
        <fullName evidence="1 2">Uncharacterized protein</fullName>
    </submittedName>
</protein>
<dbReference type="Proteomes" id="UP000011087">
    <property type="component" value="Unassembled WGS sequence"/>
</dbReference>
<name>L1J1Q2_GUITC</name>
<evidence type="ECO:0000313" key="2">
    <source>
        <dbReference type="EnsemblProtists" id="EKX42015"/>
    </source>
</evidence>
<dbReference type="HOGENOM" id="CLU_822441_0_0_1"/>
<accession>L1J1Q2</accession>
<dbReference type="EnsemblProtists" id="EKX42015">
    <property type="protein sequence ID" value="EKX42015"/>
    <property type="gene ID" value="GUITHDRAFT_164217"/>
</dbReference>
<reference evidence="3" key="2">
    <citation type="submission" date="2012-11" db="EMBL/GenBank/DDBJ databases">
        <authorList>
            <person name="Kuo A."/>
            <person name="Curtis B.A."/>
            <person name="Tanifuji G."/>
            <person name="Burki F."/>
            <person name="Gruber A."/>
            <person name="Irimia M."/>
            <person name="Maruyama S."/>
            <person name="Arias M.C."/>
            <person name="Ball S.G."/>
            <person name="Gile G.H."/>
            <person name="Hirakawa Y."/>
            <person name="Hopkins J.F."/>
            <person name="Rensing S.A."/>
            <person name="Schmutz J."/>
            <person name="Symeonidi A."/>
            <person name="Elias M."/>
            <person name="Eveleigh R.J."/>
            <person name="Herman E.K."/>
            <person name="Klute M.J."/>
            <person name="Nakayama T."/>
            <person name="Obornik M."/>
            <person name="Reyes-Prieto A."/>
            <person name="Armbrust E.V."/>
            <person name="Aves S.J."/>
            <person name="Beiko R.G."/>
            <person name="Coutinho P."/>
            <person name="Dacks J.B."/>
            <person name="Durnford D.G."/>
            <person name="Fast N.M."/>
            <person name="Green B.R."/>
            <person name="Grisdale C."/>
            <person name="Hempe F."/>
            <person name="Henrissat B."/>
            <person name="Hoppner M.P."/>
            <person name="Ishida K.-I."/>
            <person name="Kim E."/>
            <person name="Koreny L."/>
            <person name="Kroth P.G."/>
            <person name="Liu Y."/>
            <person name="Malik S.-B."/>
            <person name="Maier U.G."/>
            <person name="McRose D."/>
            <person name="Mock T."/>
            <person name="Neilson J.A."/>
            <person name="Onodera N.T."/>
            <person name="Poole A.M."/>
            <person name="Pritham E.J."/>
            <person name="Richards T.A."/>
            <person name="Rocap G."/>
            <person name="Roy S.W."/>
            <person name="Sarai C."/>
            <person name="Schaack S."/>
            <person name="Shirato S."/>
            <person name="Slamovits C.H."/>
            <person name="Spencer D.F."/>
            <person name="Suzuki S."/>
            <person name="Worden A.Z."/>
            <person name="Zauner S."/>
            <person name="Barry K."/>
            <person name="Bell C."/>
            <person name="Bharti A.K."/>
            <person name="Crow J.A."/>
            <person name="Grimwood J."/>
            <person name="Kramer R."/>
            <person name="Lindquist E."/>
            <person name="Lucas S."/>
            <person name="Salamov A."/>
            <person name="McFadden G.I."/>
            <person name="Lane C.E."/>
            <person name="Keeling P.J."/>
            <person name="Gray M.W."/>
            <person name="Grigoriev I.V."/>
            <person name="Archibald J.M."/>
        </authorList>
    </citation>
    <scope>NUCLEOTIDE SEQUENCE</scope>
    <source>
        <strain evidence="3">CCMP2712</strain>
    </source>
</reference>